<dbReference type="EMBL" id="JAWWNJ010000006">
    <property type="protein sequence ID" value="KAK7054080.1"/>
    <property type="molecule type" value="Genomic_DNA"/>
</dbReference>
<evidence type="ECO:0000313" key="1">
    <source>
        <dbReference type="EMBL" id="KAK7054080.1"/>
    </source>
</evidence>
<dbReference type="Proteomes" id="UP001362999">
    <property type="component" value="Unassembled WGS sequence"/>
</dbReference>
<keyword evidence="2" id="KW-1185">Reference proteome</keyword>
<sequence>MQSPRIAFHYLPASQPMSTGLSDIPDLDDTIFENMFGMRLPSTHATQSTGFPIQYGTHDYDAMSDPIIDDVPATASERCALPDDDFSMSIDELYSSMCSASDFACFDPVKQAEDDARIAALDAADAARAVIDVAMEDAVSDSDSDSDEDSDDDLACFLFTRENFLITSTPSSSQIVYTTRPKYFLDVWPRHDAEFPNPRTFSQTFKL</sequence>
<dbReference type="AlphaFoldDB" id="A0AAW0DT46"/>
<comment type="caution">
    <text evidence="1">The sequence shown here is derived from an EMBL/GenBank/DDBJ whole genome shotgun (WGS) entry which is preliminary data.</text>
</comment>
<evidence type="ECO:0000313" key="2">
    <source>
        <dbReference type="Proteomes" id="UP001362999"/>
    </source>
</evidence>
<protein>
    <submittedName>
        <fullName evidence="1">Uncharacterized protein</fullName>
    </submittedName>
</protein>
<proteinExistence type="predicted"/>
<accession>A0AAW0DT46</accession>
<reference evidence="1 2" key="1">
    <citation type="journal article" date="2024" name="J Genomics">
        <title>Draft genome sequencing and assembly of Favolaschia claudopus CIRM-BRFM 2984 isolated from oak limbs.</title>
        <authorList>
            <person name="Navarro D."/>
            <person name="Drula E."/>
            <person name="Chaduli D."/>
            <person name="Cazenave R."/>
            <person name="Ahrendt S."/>
            <person name="Wang J."/>
            <person name="Lipzen A."/>
            <person name="Daum C."/>
            <person name="Barry K."/>
            <person name="Grigoriev I.V."/>
            <person name="Favel A."/>
            <person name="Rosso M.N."/>
            <person name="Martin F."/>
        </authorList>
    </citation>
    <scope>NUCLEOTIDE SEQUENCE [LARGE SCALE GENOMIC DNA]</scope>
    <source>
        <strain evidence="1 2">CIRM-BRFM 2984</strain>
    </source>
</reference>
<organism evidence="1 2">
    <name type="scientific">Favolaschia claudopus</name>
    <dbReference type="NCBI Taxonomy" id="2862362"/>
    <lineage>
        <taxon>Eukaryota</taxon>
        <taxon>Fungi</taxon>
        <taxon>Dikarya</taxon>
        <taxon>Basidiomycota</taxon>
        <taxon>Agaricomycotina</taxon>
        <taxon>Agaricomycetes</taxon>
        <taxon>Agaricomycetidae</taxon>
        <taxon>Agaricales</taxon>
        <taxon>Marasmiineae</taxon>
        <taxon>Mycenaceae</taxon>
        <taxon>Favolaschia</taxon>
    </lineage>
</organism>
<gene>
    <name evidence="1" type="ORF">R3P38DRAFT_2761875</name>
</gene>
<name>A0AAW0DT46_9AGAR</name>